<comment type="subcellular location">
    <subcellularLocation>
        <location evidence="1">Cell membrane</location>
        <topology evidence="1">Multi-pass membrane protein</topology>
    </subcellularLocation>
</comment>
<dbReference type="InterPro" id="IPR036291">
    <property type="entry name" value="NAD(P)-bd_dom_sf"/>
</dbReference>
<keyword evidence="2" id="KW-0472">Membrane</keyword>
<keyword evidence="4" id="KW-0407">Ion channel</keyword>
<evidence type="ECO:0000256" key="1">
    <source>
        <dbReference type="ARBA" id="ARBA00004651"/>
    </source>
</evidence>
<dbReference type="RefSeq" id="WP_129210156.1">
    <property type="nucleotide sequence ID" value="NZ_BMGU01000006.1"/>
</dbReference>
<accession>A0A4Q1S752</accession>
<proteinExistence type="predicted"/>
<dbReference type="Pfam" id="PF07885">
    <property type="entry name" value="Ion_trans_2"/>
    <property type="match status" value="1"/>
</dbReference>
<gene>
    <name evidence="4" type="ORF">ESZ00_19825</name>
</gene>
<evidence type="ECO:0000256" key="2">
    <source>
        <dbReference type="SAM" id="Phobius"/>
    </source>
</evidence>
<dbReference type="SUPFAM" id="SSF51735">
    <property type="entry name" value="NAD(P)-binding Rossmann-fold domains"/>
    <property type="match status" value="1"/>
</dbReference>
<feature type="domain" description="RCK N-terminal" evidence="3">
    <location>
        <begin position="254"/>
        <end position="368"/>
    </location>
</feature>
<dbReference type="InterPro" id="IPR050721">
    <property type="entry name" value="Trk_Ktr_HKT_K-transport"/>
</dbReference>
<feature type="transmembrane region" description="Helical" evidence="2">
    <location>
        <begin position="30"/>
        <end position="54"/>
    </location>
</feature>
<dbReference type="Pfam" id="PF02254">
    <property type="entry name" value="TrkA_N"/>
    <property type="match status" value="1"/>
</dbReference>
<keyword evidence="2" id="KW-0812">Transmembrane</keyword>
<feature type="transmembrane region" description="Helical" evidence="2">
    <location>
        <begin position="180"/>
        <end position="199"/>
    </location>
</feature>
<protein>
    <submittedName>
        <fullName evidence="4">Voltage-gated potassium channel protein</fullName>
    </submittedName>
</protein>
<organism evidence="4 5">
    <name type="scientific">Silvibacterium dinghuense</name>
    <dbReference type="NCBI Taxonomy" id="1560006"/>
    <lineage>
        <taxon>Bacteria</taxon>
        <taxon>Pseudomonadati</taxon>
        <taxon>Acidobacteriota</taxon>
        <taxon>Terriglobia</taxon>
        <taxon>Terriglobales</taxon>
        <taxon>Acidobacteriaceae</taxon>
        <taxon>Silvibacterium</taxon>
    </lineage>
</organism>
<keyword evidence="4" id="KW-0406">Ion transport</keyword>
<comment type="caution">
    <text evidence="4">The sequence shown here is derived from an EMBL/GenBank/DDBJ whole genome shotgun (WGS) entry which is preliminary data.</text>
</comment>
<sequence length="408" mass="44793">MKFHQLISLGTQSLRLRRRRIYSDLRGEYWFPHIPIALMLVLAGYLVLEGGFGAHWYLGLRALVNGEFHLQLRKLPPLFIGGGMVTMGLALFWRSRLAWMVALLLAITATVNVLLSRHVHDELLAAYFVLIIFVLMLGWRHFDRSSIAASTLFALTAVCMLLLYATFGAYYLGLEFNPHITDLITALYYAVVTMSTVGYGDITPQTPEARLFTISVIVLGVAVFATSLTAVVGPLVSRSLQRIVSRKGKNMKRENHFVVVGNTPLATNTARELGKRGLAVTRILRDASEAGEPKDLDMVVGDPSMLETLREAGANRAAAVLAMLADDSENAFVVLAVKELAPNIRTVAAVNDAHHLSRVKLVQPDVVIAPQVLGGELTAMLLAGEQVTPDFVMQRVFQNAETESSAKI</sequence>
<feature type="transmembrane region" description="Helical" evidence="2">
    <location>
        <begin position="75"/>
        <end position="93"/>
    </location>
</feature>
<dbReference type="GO" id="GO:0034220">
    <property type="term" value="P:monoatomic ion transmembrane transport"/>
    <property type="evidence" value="ECO:0007669"/>
    <property type="project" value="UniProtKB-KW"/>
</dbReference>
<dbReference type="InterPro" id="IPR003148">
    <property type="entry name" value="RCK_N"/>
</dbReference>
<dbReference type="PROSITE" id="PS51201">
    <property type="entry name" value="RCK_N"/>
    <property type="match status" value="1"/>
</dbReference>
<dbReference type="PANTHER" id="PTHR43833:SF11">
    <property type="entry name" value="VOLTAGE-GATED POTASSIUM CHANNEL KCH"/>
    <property type="match status" value="1"/>
</dbReference>
<feature type="transmembrane region" description="Helical" evidence="2">
    <location>
        <begin position="99"/>
        <end position="116"/>
    </location>
</feature>
<feature type="transmembrane region" description="Helical" evidence="2">
    <location>
        <begin position="148"/>
        <end position="173"/>
    </location>
</feature>
<dbReference type="PANTHER" id="PTHR43833">
    <property type="entry name" value="POTASSIUM CHANNEL PROTEIN 2-RELATED-RELATED"/>
    <property type="match status" value="1"/>
</dbReference>
<keyword evidence="4" id="KW-0813">Transport</keyword>
<dbReference type="OrthoDB" id="121811at2"/>
<name>A0A4Q1S752_9BACT</name>
<reference evidence="4 5" key="1">
    <citation type="journal article" date="2016" name="Int. J. Syst. Evol. Microbiol.">
        <title>Acidipila dinghuensis sp. nov., an acidobacterium isolated from forest soil.</title>
        <authorList>
            <person name="Jiang Y.W."/>
            <person name="Wang J."/>
            <person name="Chen M.H."/>
            <person name="Lv Y.Y."/>
            <person name="Qiu L.H."/>
        </authorList>
    </citation>
    <scope>NUCLEOTIDE SEQUENCE [LARGE SCALE GENOMIC DNA]</scope>
    <source>
        <strain evidence="4 5">DHOF10</strain>
    </source>
</reference>
<dbReference type="EMBL" id="SDMK01000007">
    <property type="protein sequence ID" value="RXS92783.1"/>
    <property type="molecule type" value="Genomic_DNA"/>
</dbReference>
<evidence type="ECO:0000259" key="3">
    <source>
        <dbReference type="PROSITE" id="PS51201"/>
    </source>
</evidence>
<keyword evidence="5" id="KW-1185">Reference proteome</keyword>
<dbReference type="Gene3D" id="3.40.50.720">
    <property type="entry name" value="NAD(P)-binding Rossmann-like Domain"/>
    <property type="match status" value="1"/>
</dbReference>
<dbReference type="Gene3D" id="1.10.287.70">
    <property type="match status" value="1"/>
</dbReference>
<feature type="transmembrane region" description="Helical" evidence="2">
    <location>
        <begin position="211"/>
        <end position="236"/>
    </location>
</feature>
<dbReference type="GO" id="GO:0005886">
    <property type="term" value="C:plasma membrane"/>
    <property type="evidence" value="ECO:0007669"/>
    <property type="project" value="UniProtKB-SubCell"/>
</dbReference>
<dbReference type="GO" id="GO:0006813">
    <property type="term" value="P:potassium ion transport"/>
    <property type="evidence" value="ECO:0007669"/>
    <property type="project" value="InterPro"/>
</dbReference>
<dbReference type="Proteomes" id="UP000290253">
    <property type="component" value="Unassembled WGS sequence"/>
</dbReference>
<dbReference type="InterPro" id="IPR013099">
    <property type="entry name" value="K_chnl_dom"/>
</dbReference>
<keyword evidence="2" id="KW-1133">Transmembrane helix</keyword>
<dbReference type="SUPFAM" id="SSF81324">
    <property type="entry name" value="Voltage-gated potassium channels"/>
    <property type="match status" value="1"/>
</dbReference>
<dbReference type="NCBIfam" id="NF007828">
    <property type="entry name" value="PRK10537.1"/>
    <property type="match status" value="1"/>
</dbReference>
<dbReference type="AlphaFoldDB" id="A0A4Q1S752"/>
<evidence type="ECO:0000313" key="5">
    <source>
        <dbReference type="Proteomes" id="UP000290253"/>
    </source>
</evidence>
<feature type="transmembrane region" description="Helical" evidence="2">
    <location>
        <begin position="123"/>
        <end position="142"/>
    </location>
</feature>
<evidence type="ECO:0000313" key="4">
    <source>
        <dbReference type="EMBL" id="RXS92783.1"/>
    </source>
</evidence>